<accession>A0A7C5Q800</accession>
<dbReference type="EMBL" id="DRNB01000139">
    <property type="protein sequence ID" value="HHJ63998.1"/>
    <property type="molecule type" value="Genomic_DNA"/>
</dbReference>
<reference evidence="1" key="1">
    <citation type="journal article" date="2020" name="mSystems">
        <title>Genome- and Community-Level Interaction Insights into Carbon Utilization and Element Cycling Functions of Hydrothermarchaeota in Hydrothermal Sediment.</title>
        <authorList>
            <person name="Zhou Z."/>
            <person name="Liu Y."/>
            <person name="Xu W."/>
            <person name="Pan J."/>
            <person name="Luo Z.H."/>
            <person name="Li M."/>
        </authorList>
    </citation>
    <scope>NUCLEOTIDE SEQUENCE [LARGE SCALE GENOMIC DNA]</scope>
    <source>
        <strain evidence="1">HyVt-501</strain>
    </source>
</reference>
<dbReference type="AlphaFoldDB" id="A0A7C5Q800"/>
<organism evidence="1">
    <name type="scientific">Aquifex aeolicus</name>
    <dbReference type="NCBI Taxonomy" id="63363"/>
    <lineage>
        <taxon>Bacteria</taxon>
        <taxon>Pseudomonadati</taxon>
        <taxon>Aquificota</taxon>
        <taxon>Aquificia</taxon>
        <taxon>Aquificales</taxon>
        <taxon>Aquificaceae</taxon>
        <taxon>Aquifex</taxon>
    </lineage>
</organism>
<gene>
    <name evidence="1" type="ORF">ENJ61_03735</name>
</gene>
<evidence type="ECO:0000313" key="1">
    <source>
        <dbReference type="EMBL" id="HHJ63998.1"/>
    </source>
</evidence>
<protein>
    <submittedName>
        <fullName evidence="1">Uncharacterized protein</fullName>
    </submittedName>
</protein>
<sequence>MRLRILLVFLTSFLLSWTFFTYLKLADLTTVLEEERGRLLRMNRELSFRREQVIRLREMVERSRIRVFSEREALELLLEEVDRLRESYDLEVTEDLRKEGGSWRIGLTLTFSPGSGRELALRIERLLKRSVPIVDIEGLLIDAEEGKVSLKLSLIQPFLEVKG</sequence>
<name>A0A7C5Q800_AQUAO</name>
<comment type="caution">
    <text evidence="1">The sequence shown here is derived from an EMBL/GenBank/DDBJ whole genome shotgun (WGS) entry which is preliminary data.</text>
</comment>
<proteinExistence type="predicted"/>
<dbReference type="Proteomes" id="UP000885792">
    <property type="component" value="Unassembled WGS sequence"/>
</dbReference>